<organism evidence="1 2">
    <name type="scientific">Smallanthus sonchifolius</name>
    <dbReference type="NCBI Taxonomy" id="185202"/>
    <lineage>
        <taxon>Eukaryota</taxon>
        <taxon>Viridiplantae</taxon>
        <taxon>Streptophyta</taxon>
        <taxon>Embryophyta</taxon>
        <taxon>Tracheophyta</taxon>
        <taxon>Spermatophyta</taxon>
        <taxon>Magnoliopsida</taxon>
        <taxon>eudicotyledons</taxon>
        <taxon>Gunneridae</taxon>
        <taxon>Pentapetalae</taxon>
        <taxon>asterids</taxon>
        <taxon>campanulids</taxon>
        <taxon>Asterales</taxon>
        <taxon>Asteraceae</taxon>
        <taxon>Asteroideae</taxon>
        <taxon>Heliantheae alliance</taxon>
        <taxon>Millerieae</taxon>
        <taxon>Smallanthus</taxon>
    </lineage>
</organism>
<name>A0ACB9AV87_9ASTR</name>
<reference evidence="2" key="1">
    <citation type="journal article" date="2022" name="Mol. Ecol. Resour.">
        <title>The genomes of chicory, endive, great burdock and yacon provide insights into Asteraceae palaeo-polyploidization history and plant inulin production.</title>
        <authorList>
            <person name="Fan W."/>
            <person name="Wang S."/>
            <person name="Wang H."/>
            <person name="Wang A."/>
            <person name="Jiang F."/>
            <person name="Liu H."/>
            <person name="Zhao H."/>
            <person name="Xu D."/>
            <person name="Zhang Y."/>
        </authorList>
    </citation>
    <scope>NUCLEOTIDE SEQUENCE [LARGE SCALE GENOMIC DNA]</scope>
    <source>
        <strain evidence="2">cv. Yunnan</strain>
    </source>
</reference>
<evidence type="ECO:0000313" key="2">
    <source>
        <dbReference type="Proteomes" id="UP001056120"/>
    </source>
</evidence>
<dbReference type="EMBL" id="CM042041">
    <property type="protein sequence ID" value="KAI3713559.1"/>
    <property type="molecule type" value="Genomic_DNA"/>
</dbReference>
<evidence type="ECO:0000313" key="1">
    <source>
        <dbReference type="EMBL" id="KAI3713559.1"/>
    </source>
</evidence>
<gene>
    <name evidence="1" type="ORF">L1987_72138</name>
</gene>
<proteinExistence type="predicted"/>
<comment type="caution">
    <text evidence="1">The sequence shown here is derived from an EMBL/GenBank/DDBJ whole genome shotgun (WGS) entry which is preliminary data.</text>
</comment>
<reference evidence="1 2" key="2">
    <citation type="journal article" date="2022" name="Mol. Ecol. Resour.">
        <title>The genomes of chicory, endive, great burdock and yacon provide insights into Asteraceae paleo-polyploidization history and plant inulin production.</title>
        <authorList>
            <person name="Fan W."/>
            <person name="Wang S."/>
            <person name="Wang H."/>
            <person name="Wang A."/>
            <person name="Jiang F."/>
            <person name="Liu H."/>
            <person name="Zhao H."/>
            <person name="Xu D."/>
            <person name="Zhang Y."/>
        </authorList>
    </citation>
    <scope>NUCLEOTIDE SEQUENCE [LARGE SCALE GENOMIC DNA]</scope>
    <source>
        <strain evidence="2">cv. Yunnan</strain>
        <tissue evidence="1">Leaves</tissue>
    </source>
</reference>
<dbReference type="Proteomes" id="UP001056120">
    <property type="component" value="Linkage Group LG24"/>
</dbReference>
<accession>A0ACB9AV87</accession>
<protein>
    <submittedName>
        <fullName evidence="1">Uncharacterized protein</fullName>
    </submittedName>
</protein>
<sequence>MRLRLLFNFSLFLFSISTLIPDCTIKYQIHVEDDMVGLKGEILRIRSLMEIHLLSRSKFPNAIKFVHFSNLIVKYF</sequence>
<keyword evidence="2" id="KW-1185">Reference proteome</keyword>